<dbReference type="AlphaFoldDB" id="V6KVK5"/>
<sequence length="123" mass="13632">MKINWDNHEVLPAQGIALSRRFAFGQEMSCLRVEADQSGDLNLPQHWHTNEQWVVVTEGSIRFVCEGTEYELNAGDVAYIPSGQKHTATYVGPEGAVLLEFSAPPRLDLAPGSIVPSSMRYDD</sequence>
<feature type="domain" description="Cupin type-2" evidence="1">
    <location>
        <begin position="38"/>
        <end position="100"/>
    </location>
</feature>
<accession>V6KVK5</accession>
<keyword evidence="3" id="KW-1185">Reference proteome</keyword>
<dbReference type="InterPro" id="IPR013096">
    <property type="entry name" value="Cupin_2"/>
</dbReference>
<comment type="caution">
    <text evidence="2">The sequence shown here is derived from an EMBL/GenBank/DDBJ whole genome shotgun (WGS) entry which is preliminary data.</text>
</comment>
<dbReference type="STRING" id="1352936.M878_05820"/>
<dbReference type="OrthoDB" id="73827at2"/>
<dbReference type="InterPro" id="IPR014710">
    <property type="entry name" value="RmlC-like_jellyroll"/>
</dbReference>
<dbReference type="InterPro" id="IPR011051">
    <property type="entry name" value="RmlC_Cupin_sf"/>
</dbReference>
<dbReference type="PATRIC" id="fig|1352936.5.peg.1253"/>
<name>V6KVK5_STRRC</name>
<evidence type="ECO:0000259" key="1">
    <source>
        <dbReference type="Pfam" id="PF07883"/>
    </source>
</evidence>
<dbReference type="RefSeq" id="WP_023545165.1">
    <property type="nucleotide sequence ID" value="NZ_CM002285.1"/>
</dbReference>
<evidence type="ECO:0000313" key="3">
    <source>
        <dbReference type="Proteomes" id="UP000017984"/>
    </source>
</evidence>
<dbReference type="EMBL" id="AWQX01000051">
    <property type="protein sequence ID" value="EST35471.1"/>
    <property type="molecule type" value="Genomic_DNA"/>
</dbReference>
<dbReference type="InterPro" id="IPR052535">
    <property type="entry name" value="Bacilysin_H2HPP_isomerase"/>
</dbReference>
<proteinExistence type="predicted"/>
<protein>
    <recommendedName>
        <fullName evidence="1">Cupin type-2 domain-containing protein</fullName>
    </recommendedName>
</protein>
<dbReference type="PANTHER" id="PTHR40112:SF1">
    <property type="entry name" value="H2HPP ISOMERASE"/>
    <property type="match status" value="1"/>
</dbReference>
<evidence type="ECO:0000313" key="2">
    <source>
        <dbReference type="EMBL" id="EST35471.1"/>
    </source>
</evidence>
<dbReference type="SUPFAM" id="SSF51182">
    <property type="entry name" value="RmlC-like cupins"/>
    <property type="match status" value="1"/>
</dbReference>
<dbReference type="Pfam" id="PF07883">
    <property type="entry name" value="Cupin_2"/>
    <property type="match status" value="1"/>
</dbReference>
<dbReference type="HOGENOM" id="CLU_134269_0_0_11"/>
<dbReference type="PANTHER" id="PTHR40112">
    <property type="entry name" value="H2HPP ISOMERASE"/>
    <property type="match status" value="1"/>
</dbReference>
<organism evidence="2 3">
    <name type="scientific">Streptomyces roseochromogenus subsp. oscitans DS 12.976</name>
    <dbReference type="NCBI Taxonomy" id="1352936"/>
    <lineage>
        <taxon>Bacteria</taxon>
        <taxon>Bacillati</taxon>
        <taxon>Actinomycetota</taxon>
        <taxon>Actinomycetes</taxon>
        <taxon>Kitasatosporales</taxon>
        <taxon>Streptomycetaceae</taxon>
        <taxon>Streptomyces</taxon>
    </lineage>
</organism>
<dbReference type="Gene3D" id="2.60.120.10">
    <property type="entry name" value="Jelly Rolls"/>
    <property type="match status" value="1"/>
</dbReference>
<reference evidence="2 3" key="1">
    <citation type="journal article" date="2014" name="Genome Announc.">
        <title>Draft Genome Sequence of Streptomyces roseochromogenes subsp. oscitans DS 12.976, Producer of the Aminocoumarin Antibiotic Clorobiocin.</title>
        <authorList>
            <person name="Ruckert C."/>
            <person name="Kalinowski J."/>
            <person name="Heide L."/>
            <person name="Apel A.K."/>
        </authorList>
    </citation>
    <scope>NUCLEOTIDE SEQUENCE [LARGE SCALE GENOMIC DNA]</scope>
    <source>
        <strain evidence="2 3">DS 12.976</strain>
    </source>
</reference>
<gene>
    <name evidence="2" type="ORF">M878_05820</name>
</gene>
<dbReference type="Proteomes" id="UP000017984">
    <property type="component" value="Chromosome"/>
</dbReference>